<evidence type="ECO:0000313" key="8">
    <source>
        <dbReference type="Proteomes" id="UP000009168"/>
    </source>
</evidence>
<feature type="transmembrane region" description="Helical" evidence="6">
    <location>
        <begin position="1110"/>
        <end position="1132"/>
    </location>
</feature>
<dbReference type="AlphaFoldDB" id="I7LTY8"/>
<gene>
    <name evidence="7" type="ORF">TTHERM_00069500</name>
</gene>
<dbReference type="PANTHER" id="PTHR14255:SF3">
    <property type="entry name" value="SULFITE EXPORTER TAUE_SAFE FAMILY PROTEIN 5-RELATED"/>
    <property type="match status" value="1"/>
</dbReference>
<dbReference type="GeneID" id="7829014"/>
<dbReference type="CDD" id="cd00064">
    <property type="entry name" value="FU"/>
    <property type="match status" value="1"/>
</dbReference>
<sequence>MNVISNLHQHNLEDRYNIKKSIFYKIQECQKKQQFSIVEDSDITCIEKCPEKYYYLDQSTNFCIPCQNGCVLCSQDKCLQCDEKFQSKMSYNSKEFICLPKDYTENKSMLQINACKIENCKICKQNQNQQTYCDQCDQGLALSYNFYQQFCTQCQNHNQKQSDNFCLSKHQGKYLQFDHYENDIKEEFCENCTNDLECLECKINKQQALSSQCNYFDLNGFCIKDLENELENSKFHICQNNKFQQAFERFTSQCMHFYDPNCLSINKIMNICIKCKEGFFMDPALNYCRKCHDSCRECHNQTQICSDNVHSLRNLENQQICQQENCQVCNSNQKCIQCMSGYYLDTNNACQLCPSNCSTCSSSNPQICTSCNEFYYINTKSGTCNFCEEGYYNQNQSTDPKNVICGLCDSTCDTCNGPLNTDCISCSYSLSKSLLTGTCQMSNQIQSEIDLYNQIRNLNCLWVDRNKCQEQQEQSQKLSNVNYQLQLASIIIGSTVGIISPEVSSSVWFYLQNQQLIGNSYFLIFIIITFVLHISVICFSLVVPVTNYIIEYCKKKREANANVTCNQTQNKQKDQVNKQFNTLSMSTISCQSDSDCDFNFYCSSDQTCLHEPIWPPSVLDVITYLLIPIVVGIGNVGGLGGGIVKVPMVMLMLNYETKIATFISYCVLFGSCLANSTLLIFKKHPLYDKPIIDYNIVLMINPMVLLGTNIGIFLNILLPEIAAGILFIGFLILVSPYMFKKGLNLYKLKKEQQKNQLSQSLLENDQENETKEGFSKQETGKDMSNYLAINHDSSMNDCGYEESSLKNAKKAINHQDVIETESITALNTRSQTNNQKNGCQMNTSKALLRSHQIEEEIAIERSNSYFQAQETNDDRLKRQSILIGHNSIKDNEVSYNQKYVDPTSTEELEAFYQEEYKQVPTKKLLLLIVVFFSVQMLVFIRGGKGLKSFVGITTCSISYWITNAGILVLAVAAVFVIRFFLLKWEKNKKILIEKYNLKEEFADDLDVTNSIMYAKISVAGLTAGMLAGTFGVGAGLALVPILLASGVNPQVAAATCGFNYFFISTTTIIQVFTNSYLDLSQIVLFSILSFIGGFVIAKFIYNFVERKKASYLVVFMVFGLAILNIISFIIYLTKKGVRYGGDSLINQTPFCEAQ</sequence>
<dbReference type="InParanoid" id="I7LTY8"/>
<keyword evidence="3 6" id="KW-1133">Transmembrane helix</keyword>
<evidence type="ECO:0000256" key="6">
    <source>
        <dbReference type="SAM" id="Phobius"/>
    </source>
</evidence>
<reference evidence="8" key="1">
    <citation type="journal article" date="2006" name="PLoS Biol.">
        <title>Macronuclear genome sequence of the ciliate Tetrahymena thermophila, a model eukaryote.</title>
        <authorList>
            <person name="Eisen J.A."/>
            <person name="Coyne R.S."/>
            <person name="Wu M."/>
            <person name="Wu D."/>
            <person name="Thiagarajan M."/>
            <person name="Wortman J.R."/>
            <person name="Badger J.H."/>
            <person name="Ren Q."/>
            <person name="Amedeo P."/>
            <person name="Jones K.M."/>
            <person name="Tallon L.J."/>
            <person name="Delcher A.L."/>
            <person name="Salzberg S.L."/>
            <person name="Silva J.C."/>
            <person name="Haas B.J."/>
            <person name="Majoros W.H."/>
            <person name="Farzad M."/>
            <person name="Carlton J.M."/>
            <person name="Smith R.K. Jr."/>
            <person name="Garg J."/>
            <person name="Pearlman R.E."/>
            <person name="Karrer K.M."/>
            <person name="Sun L."/>
            <person name="Manning G."/>
            <person name="Elde N.C."/>
            <person name="Turkewitz A.P."/>
            <person name="Asai D.J."/>
            <person name="Wilkes D.E."/>
            <person name="Wang Y."/>
            <person name="Cai H."/>
            <person name="Collins K."/>
            <person name="Stewart B.A."/>
            <person name="Lee S.R."/>
            <person name="Wilamowska K."/>
            <person name="Weinberg Z."/>
            <person name="Ruzzo W.L."/>
            <person name="Wloga D."/>
            <person name="Gaertig J."/>
            <person name="Frankel J."/>
            <person name="Tsao C.-C."/>
            <person name="Gorovsky M.A."/>
            <person name="Keeling P.J."/>
            <person name="Waller R.F."/>
            <person name="Patron N.J."/>
            <person name="Cherry J.M."/>
            <person name="Stover N.A."/>
            <person name="Krieger C.J."/>
            <person name="del Toro C."/>
            <person name="Ryder H.F."/>
            <person name="Williamson S.C."/>
            <person name="Barbeau R.A."/>
            <person name="Hamilton E.P."/>
            <person name="Orias E."/>
        </authorList>
    </citation>
    <scope>NUCLEOTIDE SEQUENCE [LARGE SCALE GENOMIC DNA]</scope>
    <source>
        <strain evidence="8">SB210</strain>
    </source>
</reference>
<feature type="transmembrane region" description="Helical" evidence="6">
    <location>
        <begin position="521"/>
        <end position="550"/>
    </location>
</feature>
<dbReference type="OrthoDB" id="302005at2759"/>
<evidence type="ECO:0000256" key="3">
    <source>
        <dbReference type="ARBA" id="ARBA00022989"/>
    </source>
</evidence>
<dbReference type="InterPro" id="IPR002781">
    <property type="entry name" value="TM_pro_TauE-like"/>
</dbReference>
<evidence type="ECO:0000256" key="5">
    <source>
        <dbReference type="SAM" id="MobiDB-lite"/>
    </source>
</evidence>
<dbReference type="PANTHER" id="PTHR14255">
    <property type="entry name" value="CEREBLON"/>
    <property type="match status" value="1"/>
</dbReference>
<dbReference type="Gene3D" id="2.10.220.10">
    <property type="entry name" value="Hormone Receptor, Insulin-like Growth Factor Receptor 1, Chain A, domain 2"/>
    <property type="match status" value="1"/>
</dbReference>
<organism evidence="7 8">
    <name type="scientific">Tetrahymena thermophila (strain SB210)</name>
    <dbReference type="NCBI Taxonomy" id="312017"/>
    <lineage>
        <taxon>Eukaryota</taxon>
        <taxon>Sar</taxon>
        <taxon>Alveolata</taxon>
        <taxon>Ciliophora</taxon>
        <taxon>Intramacronucleata</taxon>
        <taxon>Oligohymenophorea</taxon>
        <taxon>Hymenostomatida</taxon>
        <taxon>Tetrahymenina</taxon>
        <taxon>Tetrahymenidae</taxon>
        <taxon>Tetrahymena</taxon>
    </lineage>
</organism>
<proteinExistence type="predicted"/>
<feature type="transmembrane region" description="Helical" evidence="6">
    <location>
        <begin position="621"/>
        <end position="639"/>
    </location>
</feature>
<dbReference type="GO" id="GO:0031464">
    <property type="term" value="C:Cul4A-RING E3 ubiquitin ligase complex"/>
    <property type="evidence" value="ECO:0007669"/>
    <property type="project" value="TreeGrafter"/>
</dbReference>
<feature type="transmembrane region" description="Helical" evidence="6">
    <location>
        <begin position="924"/>
        <end position="940"/>
    </location>
</feature>
<keyword evidence="2 6" id="KW-0812">Transmembrane</keyword>
<feature type="transmembrane region" description="Helical" evidence="6">
    <location>
        <begin position="1084"/>
        <end position="1104"/>
    </location>
</feature>
<evidence type="ECO:0000256" key="2">
    <source>
        <dbReference type="ARBA" id="ARBA00022692"/>
    </source>
</evidence>
<accession>I7LTY8</accession>
<dbReference type="GO" id="GO:0016020">
    <property type="term" value="C:membrane"/>
    <property type="evidence" value="ECO:0007669"/>
    <property type="project" value="UniProtKB-SubCell"/>
</dbReference>
<evidence type="ECO:0000256" key="1">
    <source>
        <dbReference type="ARBA" id="ARBA00004141"/>
    </source>
</evidence>
<comment type="subcellular location">
    <subcellularLocation>
        <location evidence="1">Membrane</location>
        <topology evidence="1">Multi-pass membrane protein</topology>
    </subcellularLocation>
</comment>
<feature type="transmembrane region" description="Helical" evidence="6">
    <location>
        <begin position="659"/>
        <end position="681"/>
    </location>
</feature>
<feature type="compositionally biased region" description="Basic and acidic residues" evidence="5">
    <location>
        <begin position="768"/>
        <end position="777"/>
    </location>
</feature>
<dbReference type="EMBL" id="GG662853">
    <property type="protein sequence ID" value="EAR87543.2"/>
    <property type="molecule type" value="Genomic_DNA"/>
</dbReference>
<dbReference type="KEGG" id="tet:TTHERM_00069500"/>
<dbReference type="SMART" id="SM00261">
    <property type="entry name" value="FU"/>
    <property type="match status" value="3"/>
</dbReference>
<dbReference type="Pfam" id="PF01925">
    <property type="entry name" value="TauE"/>
    <property type="match status" value="2"/>
</dbReference>
<keyword evidence="4 6" id="KW-0472">Membrane</keyword>
<feature type="transmembrane region" description="Helical" evidence="6">
    <location>
        <begin position="721"/>
        <end position="739"/>
    </location>
</feature>
<evidence type="ECO:0000256" key="4">
    <source>
        <dbReference type="ARBA" id="ARBA00023136"/>
    </source>
</evidence>
<dbReference type="STRING" id="312017.I7LTY8"/>
<dbReference type="Proteomes" id="UP000009168">
    <property type="component" value="Unassembled WGS sequence"/>
</dbReference>
<keyword evidence="8" id="KW-1185">Reference proteome</keyword>
<dbReference type="InterPro" id="IPR006212">
    <property type="entry name" value="Furin_repeat"/>
</dbReference>
<feature type="region of interest" description="Disordered" evidence="5">
    <location>
        <begin position="757"/>
        <end position="777"/>
    </location>
</feature>
<name>I7LTY8_TETTS</name>
<dbReference type="eggNOG" id="ENOG502QWNB">
    <property type="taxonomic scope" value="Eukaryota"/>
</dbReference>
<dbReference type="InterPro" id="IPR009030">
    <property type="entry name" value="Growth_fac_rcpt_cys_sf"/>
</dbReference>
<feature type="transmembrane region" description="Helical" evidence="6">
    <location>
        <begin position="1018"/>
        <end position="1045"/>
    </location>
</feature>
<evidence type="ECO:0000313" key="7">
    <source>
        <dbReference type="EMBL" id="EAR87543.2"/>
    </source>
</evidence>
<protein>
    <submittedName>
        <fullName evidence="7">Sulfite exporter TauE/SafE</fullName>
    </submittedName>
</protein>
<dbReference type="SUPFAM" id="SSF57184">
    <property type="entry name" value="Growth factor receptor domain"/>
    <property type="match status" value="3"/>
</dbReference>
<dbReference type="RefSeq" id="XP_001007788.2">
    <property type="nucleotide sequence ID" value="XM_001007788.2"/>
</dbReference>
<feature type="transmembrane region" description="Helical" evidence="6">
    <location>
        <begin position="693"/>
        <end position="715"/>
    </location>
</feature>
<feature type="transmembrane region" description="Helical" evidence="6">
    <location>
        <begin position="960"/>
        <end position="981"/>
    </location>
</feature>
<dbReference type="GO" id="GO:0016567">
    <property type="term" value="P:protein ubiquitination"/>
    <property type="evidence" value="ECO:0007669"/>
    <property type="project" value="TreeGrafter"/>
</dbReference>